<feature type="region of interest" description="Disordered" evidence="1">
    <location>
        <begin position="261"/>
        <end position="356"/>
    </location>
</feature>
<dbReference type="InterPro" id="IPR023393">
    <property type="entry name" value="START-like_dom_sf"/>
</dbReference>
<dbReference type="Pfam" id="PF10604">
    <property type="entry name" value="Polyketide_cyc2"/>
    <property type="match status" value="1"/>
</dbReference>
<comment type="caution">
    <text evidence="2">The sequence shown here is derived from an EMBL/GenBank/DDBJ whole genome shotgun (WGS) entry which is preliminary data.</text>
</comment>
<protein>
    <submittedName>
        <fullName evidence="2">G13133 protein</fullName>
    </submittedName>
</protein>
<dbReference type="CDD" id="cd07821">
    <property type="entry name" value="PYR_PYL_RCAR_like"/>
    <property type="match status" value="1"/>
</dbReference>
<feature type="compositionally biased region" description="Pro residues" evidence="1">
    <location>
        <begin position="422"/>
        <end position="437"/>
    </location>
</feature>
<gene>
    <name evidence="2" type="primary">g13133</name>
    <name evidence="2" type="ORF">VP750_LOCUS11656</name>
</gene>
<feature type="compositionally biased region" description="Low complexity" evidence="1">
    <location>
        <begin position="316"/>
        <end position="354"/>
    </location>
</feature>
<reference evidence="2 3" key="1">
    <citation type="submission" date="2024-06" db="EMBL/GenBank/DDBJ databases">
        <authorList>
            <person name="Kraege A."/>
            <person name="Thomma B."/>
        </authorList>
    </citation>
    <scope>NUCLEOTIDE SEQUENCE [LARGE SCALE GENOMIC DNA]</scope>
</reference>
<dbReference type="InterPro" id="IPR019587">
    <property type="entry name" value="Polyketide_cyclase/dehydratase"/>
</dbReference>
<sequence>MVLSAPAEVVWATVSKFGKQALWMGSVEGQHIFTELLGGHTVDYVGAVRVFGISDKLIFEQLTRLDHQKMVMSWQGISHPMNSNPFPASFLNFKGQFQLTRVYIPGNQTFMDWRMDLLTEVHAVEYMKDSMNGIMRVGLLNLQKFLAGGGHPSASLEMQIKPPEMYGISKIPQPSSAAMLLQRDLRSEQSGVANLMYAHQTYVPAPVQQSAPILSVDRMSTTAQNLEQTVPLLHEAHTVQDILVGAYQTVQHQVPAGASMLQPRVPTSNSMPGASSAQQAQQRSAPTSPLDWQQQQQQHSQQMYAQPRVPTSHSMPSASSAQQAQQPQQRSAPASPLDWQQQQQHSQQMYAQKQRISVSQAASQHLVGDMAAHGHGAAASMSPYVSGGGSSTMSMSSAQPSPSYPSSAAQSSQLTRASSQPMPGPSLPQQGGPPPLQVPSGVPRVRSGGQLSDSGVRDSAVRQIRSGAQTVSDVSQQMAAMDNLSLSDVPRDKFNRSASPFAQQAAQKFEQR</sequence>
<dbReference type="SUPFAM" id="SSF55961">
    <property type="entry name" value="Bet v1-like"/>
    <property type="match status" value="1"/>
</dbReference>
<name>A0ABP1GEP9_9CHLO</name>
<dbReference type="Proteomes" id="UP001497392">
    <property type="component" value="Unassembled WGS sequence"/>
</dbReference>
<dbReference type="Gene3D" id="3.30.530.20">
    <property type="match status" value="1"/>
</dbReference>
<feature type="compositionally biased region" description="Polar residues" evidence="1">
    <location>
        <begin position="466"/>
        <end position="478"/>
    </location>
</feature>
<feature type="compositionally biased region" description="Low complexity" evidence="1">
    <location>
        <begin position="293"/>
        <end position="302"/>
    </location>
</feature>
<evidence type="ECO:0000313" key="3">
    <source>
        <dbReference type="Proteomes" id="UP001497392"/>
    </source>
</evidence>
<feature type="compositionally biased region" description="Low complexity" evidence="1">
    <location>
        <begin position="274"/>
        <end position="285"/>
    </location>
</feature>
<feature type="compositionally biased region" description="Polar residues" evidence="1">
    <location>
        <begin position="496"/>
        <end position="506"/>
    </location>
</feature>
<proteinExistence type="predicted"/>
<keyword evidence="3" id="KW-1185">Reference proteome</keyword>
<organism evidence="2 3">
    <name type="scientific">Coccomyxa viridis</name>
    <dbReference type="NCBI Taxonomy" id="1274662"/>
    <lineage>
        <taxon>Eukaryota</taxon>
        <taxon>Viridiplantae</taxon>
        <taxon>Chlorophyta</taxon>
        <taxon>core chlorophytes</taxon>
        <taxon>Trebouxiophyceae</taxon>
        <taxon>Trebouxiophyceae incertae sedis</taxon>
        <taxon>Coccomyxaceae</taxon>
        <taxon>Coccomyxa</taxon>
    </lineage>
</organism>
<feature type="region of interest" description="Disordered" evidence="1">
    <location>
        <begin position="383"/>
        <end position="512"/>
    </location>
</feature>
<evidence type="ECO:0000313" key="2">
    <source>
        <dbReference type="EMBL" id="CAL5229750.1"/>
    </source>
</evidence>
<accession>A0ABP1GEP9</accession>
<dbReference type="EMBL" id="CAXHTA020000021">
    <property type="protein sequence ID" value="CAL5229750.1"/>
    <property type="molecule type" value="Genomic_DNA"/>
</dbReference>
<evidence type="ECO:0000256" key="1">
    <source>
        <dbReference type="SAM" id="MobiDB-lite"/>
    </source>
</evidence>
<feature type="compositionally biased region" description="Low complexity" evidence="1">
    <location>
        <begin position="391"/>
        <end position="421"/>
    </location>
</feature>